<dbReference type="PANTHER" id="PTHR46409:SF1">
    <property type="entry name" value="HTH PSQ-TYPE DOMAIN-CONTAINING PROTEIN"/>
    <property type="match status" value="1"/>
</dbReference>
<evidence type="ECO:0000313" key="2">
    <source>
        <dbReference type="Proteomes" id="UP001153292"/>
    </source>
</evidence>
<gene>
    <name evidence="1" type="ORF">CHILSU_LOCUS277</name>
</gene>
<dbReference type="EMBL" id="OU963894">
    <property type="protein sequence ID" value="CAH0397212.1"/>
    <property type="molecule type" value="Genomic_DNA"/>
</dbReference>
<dbReference type="PANTHER" id="PTHR46409">
    <property type="entry name" value="HTH PSQ-TYPE DOMAIN-CONTAINING PROTEIN"/>
    <property type="match status" value="1"/>
</dbReference>
<accession>A0ABN8AU61</accession>
<protein>
    <submittedName>
        <fullName evidence="1">Uncharacterized protein</fullName>
    </submittedName>
</protein>
<dbReference type="Proteomes" id="UP001153292">
    <property type="component" value="Chromosome 1"/>
</dbReference>
<evidence type="ECO:0000313" key="1">
    <source>
        <dbReference type="EMBL" id="CAH0397212.1"/>
    </source>
</evidence>
<proteinExistence type="predicted"/>
<organism evidence="1 2">
    <name type="scientific">Chilo suppressalis</name>
    <name type="common">Asiatic rice borer moth</name>
    <dbReference type="NCBI Taxonomy" id="168631"/>
    <lineage>
        <taxon>Eukaryota</taxon>
        <taxon>Metazoa</taxon>
        <taxon>Ecdysozoa</taxon>
        <taxon>Arthropoda</taxon>
        <taxon>Hexapoda</taxon>
        <taxon>Insecta</taxon>
        <taxon>Pterygota</taxon>
        <taxon>Neoptera</taxon>
        <taxon>Endopterygota</taxon>
        <taxon>Lepidoptera</taxon>
        <taxon>Glossata</taxon>
        <taxon>Ditrysia</taxon>
        <taxon>Pyraloidea</taxon>
        <taxon>Crambidae</taxon>
        <taxon>Crambinae</taxon>
        <taxon>Chilo</taxon>
    </lineage>
</organism>
<reference evidence="1" key="1">
    <citation type="submission" date="2021-12" db="EMBL/GenBank/DDBJ databases">
        <authorList>
            <person name="King R."/>
        </authorList>
    </citation>
    <scope>NUCLEOTIDE SEQUENCE</scope>
</reference>
<name>A0ABN8AU61_CHISP</name>
<keyword evidence="2" id="KW-1185">Reference proteome</keyword>
<sequence>MYLYFYAIQNLNKLKNLKFSAILSNVPVLPKEIESSLSTDQEYLYQIYQAVSSGSCSQVLSNRNPGKMVHSRWLTTANRILRLYVTTPNPSRQLIKLTEYIVNASLWFYIKKDSSFKLGPTHVYKLIYFSRCLSSDIKKVID</sequence>